<keyword evidence="4" id="KW-0378">Hydrolase</keyword>
<dbReference type="Pfam" id="PF00071">
    <property type="entry name" value="Ras"/>
    <property type="match status" value="1"/>
</dbReference>
<dbReference type="CDD" id="cd04146">
    <property type="entry name" value="RERG_RasL11_like"/>
    <property type="match status" value="1"/>
</dbReference>
<evidence type="ECO:0000256" key="6">
    <source>
        <dbReference type="ARBA" id="ARBA00048098"/>
    </source>
</evidence>
<evidence type="ECO:0000256" key="4">
    <source>
        <dbReference type="ARBA" id="ARBA00022801"/>
    </source>
</evidence>
<protein>
    <recommendedName>
        <fullName evidence="2">small monomeric GTPase</fullName>
        <ecNumber evidence="2">3.6.5.2</ecNumber>
    </recommendedName>
</protein>
<gene>
    <name evidence="7" type="ORF">KC01_LOCUS19494</name>
</gene>
<dbReference type="PANTHER" id="PTHR45704">
    <property type="entry name" value="RAS-LIKE FAMILY MEMBER 11"/>
    <property type="match status" value="1"/>
</dbReference>
<dbReference type="Gene3D" id="3.40.50.300">
    <property type="entry name" value="P-loop containing nucleotide triphosphate hydrolases"/>
    <property type="match status" value="1"/>
</dbReference>
<accession>A0AAV2KIP6</accession>
<dbReference type="EC" id="3.6.5.2" evidence="2"/>
<dbReference type="PRINTS" id="PR00449">
    <property type="entry name" value="RASTRNSFRMNG"/>
</dbReference>
<dbReference type="PROSITE" id="PS51419">
    <property type="entry name" value="RAB"/>
    <property type="match status" value="1"/>
</dbReference>
<keyword evidence="8" id="KW-1185">Reference proteome</keyword>
<comment type="catalytic activity">
    <reaction evidence="6">
        <text>GTP + H2O = GDP + phosphate + H(+)</text>
        <dbReference type="Rhea" id="RHEA:19669"/>
        <dbReference type="ChEBI" id="CHEBI:15377"/>
        <dbReference type="ChEBI" id="CHEBI:15378"/>
        <dbReference type="ChEBI" id="CHEBI:37565"/>
        <dbReference type="ChEBI" id="CHEBI:43474"/>
        <dbReference type="ChEBI" id="CHEBI:58189"/>
        <dbReference type="EC" id="3.6.5.2"/>
    </reaction>
</comment>
<dbReference type="SMART" id="SM00175">
    <property type="entry name" value="RAB"/>
    <property type="match status" value="1"/>
</dbReference>
<sequence>MERLILTHLRSVVSPTLDPLQFAYRPNIGVEDAVIYFLQRTLSHLEPAGSAEYSWFPSAPLGLSGLTRCRSRGPGCVAGLRVFGSTMTSGVPGSNFLLVPIPEYPLLDCVPNRTVKLVVLGASGVGKTALIVRFLTKRFIGDYEPNTGALYSRTLDSEDLSLQIQDTPCVSLQDDEGLYCQEQINRSIYWADGYVLVFSITDLRSFHTVQPLYQHVRRIHPTGNIPVILVGNKSDLLRARQVPSHQGETLATTLGGVYFEASARENHVSVHGAFLHLCHEVIRSFGSANGEKRRGGLHLARPKSPNMQELKRRFRQVLSSRSKSGPTL</sequence>
<dbReference type="PROSITE" id="PS51421">
    <property type="entry name" value="RAS"/>
    <property type="match status" value="1"/>
</dbReference>
<dbReference type="Proteomes" id="UP001497482">
    <property type="component" value="Chromosome 19"/>
</dbReference>
<dbReference type="InterPro" id="IPR001806">
    <property type="entry name" value="Small_GTPase"/>
</dbReference>
<comment type="similarity">
    <text evidence="1">Belongs to the small GTPase superfamily. Ras family.</text>
</comment>
<dbReference type="InterPro" id="IPR051065">
    <property type="entry name" value="Ras-related_GTPase"/>
</dbReference>
<evidence type="ECO:0000256" key="5">
    <source>
        <dbReference type="ARBA" id="ARBA00023134"/>
    </source>
</evidence>
<organism evidence="7 8">
    <name type="scientific">Knipowitschia caucasica</name>
    <name type="common">Caucasian dwarf goby</name>
    <name type="synonym">Pomatoschistus caucasicus</name>
    <dbReference type="NCBI Taxonomy" id="637954"/>
    <lineage>
        <taxon>Eukaryota</taxon>
        <taxon>Metazoa</taxon>
        <taxon>Chordata</taxon>
        <taxon>Craniata</taxon>
        <taxon>Vertebrata</taxon>
        <taxon>Euteleostomi</taxon>
        <taxon>Actinopterygii</taxon>
        <taxon>Neopterygii</taxon>
        <taxon>Teleostei</taxon>
        <taxon>Neoteleostei</taxon>
        <taxon>Acanthomorphata</taxon>
        <taxon>Gobiaria</taxon>
        <taxon>Gobiiformes</taxon>
        <taxon>Gobioidei</taxon>
        <taxon>Gobiidae</taxon>
        <taxon>Gobiinae</taxon>
        <taxon>Knipowitschia</taxon>
    </lineage>
</organism>
<dbReference type="NCBIfam" id="TIGR00231">
    <property type="entry name" value="small_GTP"/>
    <property type="match status" value="1"/>
</dbReference>
<evidence type="ECO:0000256" key="1">
    <source>
        <dbReference type="ARBA" id="ARBA00008344"/>
    </source>
</evidence>
<dbReference type="GO" id="GO:0003925">
    <property type="term" value="F:G protein activity"/>
    <property type="evidence" value="ECO:0007669"/>
    <property type="project" value="UniProtKB-EC"/>
</dbReference>
<keyword evidence="3" id="KW-0547">Nucleotide-binding</keyword>
<evidence type="ECO:0000256" key="2">
    <source>
        <dbReference type="ARBA" id="ARBA00011984"/>
    </source>
</evidence>
<evidence type="ECO:0000313" key="8">
    <source>
        <dbReference type="Proteomes" id="UP001497482"/>
    </source>
</evidence>
<proteinExistence type="inferred from homology"/>
<dbReference type="SUPFAM" id="SSF52540">
    <property type="entry name" value="P-loop containing nucleoside triphosphate hydrolases"/>
    <property type="match status" value="1"/>
</dbReference>
<dbReference type="SMART" id="SM00173">
    <property type="entry name" value="RAS"/>
    <property type="match status" value="1"/>
</dbReference>
<dbReference type="SMART" id="SM00174">
    <property type="entry name" value="RHO"/>
    <property type="match status" value="1"/>
</dbReference>
<dbReference type="GO" id="GO:0005525">
    <property type="term" value="F:GTP binding"/>
    <property type="evidence" value="ECO:0007669"/>
    <property type="project" value="UniProtKB-KW"/>
</dbReference>
<reference evidence="7 8" key="1">
    <citation type="submission" date="2024-04" db="EMBL/GenBank/DDBJ databases">
        <authorList>
            <person name="Waldvogel A.-M."/>
            <person name="Schoenle A."/>
        </authorList>
    </citation>
    <scope>NUCLEOTIDE SEQUENCE [LARGE SCALE GENOMIC DNA]</scope>
</reference>
<dbReference type="InterPro" id="IPR005225">
    <property type="entry name" value="Small_GTP-bd"/>
</dbReference>
<dbReference type="AlphaFoldDB" id="A0AAV2KIP6"/>
<evidence type="ECO:0000313" key="7">
    <source>
        <dbReference type="EMBL" id="CAL1589895.1"/>
    </source>
</evidence>
<name>A0AAV2KIP6_KNICA</name>
<keyword evidence="5" id="KW-0342">GTP-binding</keyword>
<dbReference type="InterPro" id="IPR027417">
    <property type="entry name" value="P-loop_NTPase"/>
</dbReference>
<dbReference type="EMBL" id="OZ035841">
    <property type="protein sequence ID" value="CAL1589895.1"/>
    <property type="molecule type" value="Genomic_DNA"/>
</dbReference>
<evidence type="ECO:0000256" key="3">
    <source>
        <dbReference type="ARBA" id="ARBA00022741"/>
    </source>
</evidence>